<dbReference type="PANTHER" id="PTHR34449:SF2">
    <property type="entry name" value="RHO TERMINATION FACTOR"/>
    <property type="match status" value="1"/>
</dbReference>
<sequence length="322" mass="36045">MMESVVFCTPSVLHIPSFFSFSKQPKLRNFTLYMKGGYIESIKCQYIEGIKCQQPFHSRPEVRMSVCRNTCDGLKFCELRTEGYILDAACSIWQSCRCPFAFSFRRDLLSLTVSSIRSDGSRRGRPPQRNSDTGTTEGNENKVQSSDDYDTHSSNQKEIFSSVQRIQSSISTGDFASTKQNNSNLSGQKRLLEPVLKIIQHSRRQVKGATSNKEGDKVLARISGVPKKEQELQDNTSGVESKITRPPSIFVKRSPIPSPSTSIVKTLRSNGDASANIACTEESKSPRVEKLKVPELKELAKARGLKGYSRMKKSELVELLRS</sequence>
<reference evidence="4" key="1">
    <citation type="submission" date="2016-04" db="EMBL/GenBank/DDBJ databases">
        <title>Cephalotus genome sequencing.</title>
        <authorList>
            <person name="Fukushima K."/>
            <person name="Hasebe M."/>
            <person name="Fang X."/>
        </authorList>
    </citation>
    <scope>NUCLEOTIDE SEQUENCE [LARGE SCALE GENOMIC DNA]</scope>
    <source>
        <strain evidence="4">cv. St1</strain>
    </source>
</reference>
<dbReference type="InterPro" id="IPR036361">
    <property type="entry name" value="SAP_dom_sf"/>
</dbReference>
<proteinExistence type="predicted"/>
<feature type="region of interest" description="Disordered" evidence="1">
    <location>
        <begin position="117"/>
        <end position="154"/>
    </location>
</feature>
<protein>
    <submittedName>
        <fullName evidence="3">Rho_N domain-containing protein</fullName>
    </submittedName>
</protein>
<gene>
    <name evidence="3" type="ORF">CFOL_v3_01130</name>
</gene>
<evidence type="ECO:0000256" key="1">
    <source>
        <dbReference type="SAM" id="MobiDB-lite"/>
    </source>
</evidence>
<feature type="compositionally biased region" description="Polar residues" evidence="1">
    <location>
        <begin position="128"/>
        <end position="154"/>
    </location>
</feature>
<dbReference type="FunCoup" id="A0A1Q3APV9">
    <property type="interactions" value="256"/>
</dbReference>
<dbReference type="InParanoid" id="A0A1Q3APV9"/>
<organism evidence="3 4">
    <name type="scientific">Cephalotus follicularis</name>
    <name type="common">Albany pitcher plant</name>
    <dbReference type="NCBI Taxonomy" id="3775"/>
    <lineage>
        <taxon>Eukaryota</taxon>
        <taxon>Viridiplantae</taxon>
        <taxon>Streptophyta</taxon>
        <taxon>Embryophyta</taxon>
        <taxon>Tracheophyta</taxon>
        <taxon>Spermatophyta</taxon>
        <taxon>Magnoliopsida</taxon>
        <taxon>eudicotyledons</taxon>
        <taxon>Gunneridae</taxon>
        <taxon>Pentapetalae</taxon>
        <taxon>rosids</taxon>
        <taxon>fabids</taxon>
        <taxon>Oxalidales</taxon>
        <taxon>Cephalotaceae</taxon>
        <taxon>Cephalotus</taxon>
    </lineage>
</organism>
<dbReference type="STRING" id="3775.A0A1Q3APV9"/>
<dbReference type="EMBL" id="BDDD01000036">
    <property type="protein sequence ID" value="GAV57593.1"/>
    <property type="molecule type" value="Genomic_DNA"/>
</dbReference>
<dbReference type="AlphaFoldDB" id="A0A1Q3APV9"/>
<dbReference type="GO" id="GO:0006353">
    <property type="term" value="P:DNA-templated transcription termination"/>
    <property type="evidence" value="ECO:0007669"/>
    <property type="project" value="InterPro"/>
</dbReference>
<dbReference type="PANTHER" id="PTHR34449">
    <property type="entry name" value="RHO TERMINATION FACTOR"/>
    <property type="match status" value="1"/>
</dbReference>
<evidence type="ECO:0000259" key="2">
    <source>
        <dbReference type="Pfam" id="PF07498"/>
    </source>
</evidence>
<accession>A0A1Q3APV9</accession>
<dbReference type="Gene3D" id="1.10.720.30">
    <property type="entry name" value="SAP domain"/>
    <property type="match status" value="1"/>
</dbReference>
<evidence type="ECO:0000313" key="4">
    <source>
        <dbReference type="Proteomes" id="UP000187406"/>
    </source>
</evidence>
<name>A0A1Q3APV9_CEPFO</name>
<comment type="caution">
    <text evidence="3">The sequence shown here is derived from an EMBL/GenBank/DDBJ whole genome shotgun (WGS) entry which is preliminary data.</text>
</comment>
<dbReference type="Pfam" id="PF07498">
    <property type="entry name" value="Rho_N"/>
    <property type="match status" value="1"/>
</dbReference>
<dbReference type="InterPro" id="IPR011112">
    <property type="entry name" value="Rho-like_N"/>
</dbReference>
<feature type="domain" description="Rho termination factor-like N-terminal" evidence="2">
    <location>
        <begin position="290"/>
        <end position="318"/>
    </location>
</feature>
<evidence type="ECO:0000313" key="3">
    <source>
        <dbReference type="EMBL" id="GAV57593.1"/>
    </source>
</evidence>
<dbReference type="OrthoDB" id="1931152at2759"/>
<dbReference type="Proteomes" id="UP000187406">
    <property type="component" value="Unassembled WGS sequence"/>
</dbReference>
<keyword evidence="4" id="KW-1185">Reference proteome</keyword>